<protein>
    <submittedName>
        <fullName evidence="2">Uncharacterized protein</fullName>
    </submittedName>
</protein>
<keyword evidence="3" id="KW-1185">Reference proteome</keyword>
<evidence type="ECO:0000313" key="3">
    <source>
        <dbReference type="Proteomes" id="UP000250266"/>
    </source>
</evidence>
<gene>
    <name evidence="2" type="ORF">K432DRAFT_311991</name>
</gene>
<dbReference type="Proteomes" id="UP000250266">
    <property type="component" value="Unassembled WGS sequence"/>
</dbReference>
<dbReference type="AlphaFoldDB" id="A0A8E2J9K1"/>
<organism evidence="2 3">
    <name type="scientific">Lepidopterella palustris CBS 459.81</name>
    <dbReference type="NCBI Taxonomy" id="1314670"/>
    <lineage>
        <taxon>Eukaryota</taxon>
        <taxon>Fungi</taxon>
        <taxon>Dikarya</taxon>
        <taxon>Ascomycota</taxon>
        <taxon>Pezizomycotina</taxon>
        <taxon>Dothideomycetes</taxon>
        <taxon>Pleosporomycetidae</taxon>
        <taxon>Mytilinidiales</taxon>
        <taxon>Argynnaceae</taxon>
        <taxon>Lepidopterella</taxon>
    </lineage>
</organism>
<accession>A0A8E2J9K1</accession>
<name>A0A8E2J9K1_9PEZI</name>
<evidence type="ECO:0000256" key="1">
    <source>
        <dbReference type="SAM" id="MobiDB-lite"/>
    </source>
</evidence>
<feature type="non-terminal residue" evidence="2">
    <location>
        <position position="89"/>
    </location>
</feature>
<reference evidence="2 3" key="1">
    <citation type="journal article" date="2016" name="Nat. Commun.">
        <title>Ectomycorrhizal ecology is imprinted in the genome of the dominant symbiotic fungus Cenococcum geophilum.</title>
        <authorList>
            <consortium name="DOE Joint Genome Institute"/>
            <person name="Peter M."/>
            <person name="Kohler A."/>
            <person name="Ohm R.A."/>
            <person name="Kuo A."/>
            <person name="Krutzmann J."/>
            <person name="Morin E."/>
            <person name="Arend M."/>
            <person name="Barry K.W."/>
            <person name="Binder M."/>
            <person name="Choi C."/>
            <person name="Clum A."/>
            <person name="Copeland A."/>
            <person name="Grisel N."/>
            <person name="Haridas S."/>
            <person name="Kipfer T."/>
            <person name="LaButti K."/>
            <person name="Lindquist E."/>
            <person name="Lipzen A."/>
            <person name="Maire R."/>
            <person name="Meier B."/>
            <person name="Mihaltcheva S."/>
            <person name="Molinier V."/>
            <person name="Murat C."/>
            <person name="Poggeler S."/>
            <person name="Quandt C.A."/>
            <person name="Sperisen C."/>
            <person name="Tritt A."/>
            <person name="Tisserant E."/>
            <person name="Crous P.W."/>
            <person name="Henrissat B."/>
            <person name="Nehls U."/>
            <person name="Egli S."/>
            <person name="Spatafora J.W."/>
            <person name="Grigoriev I.V."/>
            <person name="Martin F.M."/>
        </authorList>
    </citation>
    <scope>NUCLEOTIDE SEQUENCE [LARGE SCALE GENOMIC DNA]</scope>
    <source>
        <strain evidence="2 3">CBS 459.81</strain>
    </source>
</reference>
<dbReference type="OrthoDB" id="3936805at2759"/>
<evidence type="ECO:0000313" key="2">
    <source>
        <dbReference type="EMBL" id="OCK73804.1"/>
    </source>
</evidence>
<sequence>DEDGDDQLCETANDEAISPNEDYPPEYYLQQLEFFDKEEYTKQDYKDSSTRLLDRIEDQCWMYLRKEHLRDFATVSVRTLHTFFDWLLG</sequence>
<dbReference type="EMBL" id="KV745649">
    <property type="protein sequence ID" value="OCK73804.1"/>
    <property type="molecule type" value="Genomic_DNA"/>
</dbReference>
<feature type="region of interest" description="Disordered" evidence="1">
    <location>
        <begin position="1"/>
        <end position="22"/>
    </location>
</feature>
<proteinExistence type="predicted"/>